<dbReference type="SMART" id="SM00421">
    <property type="entry name" value="HTH_LUXR"/>
    <property type="match status" value="1"/>
</dbReference>
<comment type="caution">
    <text evidence="6">The sequence shown here is derived from an EMBL/GenBank/DDBJ whole genome shotgun (WGS) entry which is preliminary data.</text>
</comment>
<dbReference type="CDD" id="cd17535">
    <property type="entry name" value="REC_NarL-like"/>
    <property type="match status" value="1"/>
</dbReference>
<dbReference type="PROSITE" id="PS00622">
    <property type="entry name" value="HTH_LUXR_1"/>
    <property type="match status" value="1"/>
</dbReference>
<dbReference type="Proteomes" id="UP000293162">
    <property type="component" value="Unassembled WGS sequence"/>
</dbReference>
<evidence type="ECO:0000256" key="2">
    <source>
        <dbReference type="ARBA" id="ARBA00023125"/>
    </source>
</evidence>
<accession>A0A4Q5M4M7</accession>
<dbReference type="InterPro" id="IPR058245">
    <property type="entry name" value="NreC/VraR/RcsB-like_REC"/>
</dbReference>
<dbReference type="SUPFAM" id="SSF46894">
    <property type="entry name" value="C-terminal effector domain of the bipartite response regulators"/>
    <property type="match status" value="1"/>
</dbReference>
<evidence type="ECO:0000259" key="5">
    <source>
        <dbReference type="PROSITE" id="PS50110"/>
    </source>
</evidence>
<keyword evidence="7" id="KW-1185">Reference proteome</keyword>
<proteinExistence type="predicted"/>
<feature type="domain" description="Response regulatory" evidence="5">
    <location>
        <begin position="3"/>
        <end position="119"/>
    </location>
</feature>
<dbReference type="GO" id="GO:0006355">
    <property type="term" value="P:regulation of DNA-templated transcription"/>
    <property type="evidence" value="ECO:0007669"/>
    <property type="project" value="InterPro"/>
</dbReference>
<dbReference type="GO" id="GO:0000160">
    <property type="term" value="P:phosphorelay signal transduction system"/>
    <property type="evidence" value="ECO:0007669"/>
    <property type="project" value="InterPro"/>
</dbReference>
<dbReference type="InterPro" id="IPR016032">
    <property type="entry name" value="Sig_transdc_resp-reg_C-effctor"/>
</dbReference>
<dbReference type="PROSITE" id="PS50043">
    <property type="entry name" value="HTH_LUXR_2"/>
    <property type="match status" value="1"/>
</dbReference>
<feature type="domain" description="HTH luxR-type" evidence="4">
    <location>
        <begin position="141"/>
        <end position="206"/>
    </location>
</feature>
<dbReference type="CDD" id="cd06170">
    <property type="entry name" value="LuxR_C_like"/>
    <property type="match status" value="1"/>
</dbReference>
<dbReference type="PANTHER" id="PTHR43214">
    <property type="entry name" value="TWO-COMPONENT RESPONSE REGULATOR"/>
    <property type="match status" value="1"/>
</dbReference>
<dbReference type="EMBL" id="SEWF01000003">
    <property type="protein sequence ID" value="RYU97311.1"/>
    <property type="molecule type" value="Genomic_DNA"/>
</dbReference>
<dbReference type="InterPro" id="IPR000792">
    <property type="entry name" value="Tscrpt_reg_LuxR_C"/>
</dbReference>
<protein>
    <submittedName>
        <fullName evidence="6">Response regulator</fullName>
    </submittedName>
</protein>
<dbReference type="SMART" id="SM00448">
    <property type="entry name" value="REC"/>
    <property type="match status" value="1"/>
</dbReference>
<dbReference type="Gene3D" id="3.40.50.2300">
    <property type="match status" value="1"/>
</dbReference>
<dbReference type="PROSITE" id="PS50110">
    <property type="entry name" value="RESPONSE_REGULATORY"/>
    <property type="match status" value="1"/>
</dbReference>
<keyword evidence="2" id="KW-0238">DNA-binding</keyword>
<dbReference type="OrthoDB" id="9797341at2"/>
<dbReference type="PANTHER" id="PTHR43214:SF42">
    <property type="entry name" value="TRANSCRIPTIONAL REGULATORY PROTEIN DESR"/>
    <property type="match status" value="1"/>
</dbReference>
<evidence type="ECO:0000256" key="1">
    <source>
        <dbReference type="ARBA" id="ARBA00022553"/>
    </source>
</evidence>
<organism evidence="6 7">
    <name type="scientific">Emticicia agri</name>
    <dbReference type="NCBI Taxonomy" id="2492393"/>
    <lineage>
        <taxon>Bacteria</taxon>
        <taxon>Pseudomonadati</taxon>
        <taxon>Bacteroidota</taxon>
        <taxon>Cytophagia</taxon>
        <taxon>Cytophagales</taxon>
        <taxon>Leadbetterellaceae</taxon>
        <taxon>Emticicia</taxon>
    </lineage>
</organism>
<dbReference type="AlphaFoldDB" id="A0A4Q5M4M7"/>
<reference evidence="6 7" key="1">
    <citation type="submission" date="2019-02" db="EMBL/GenBank/DDBJ databases">
        <title>Bacterial novel species Emticicia sp. 17J42-9 isolated from soil.</title>
        <authorList>
            <person name="Jung H.-Y."/>
        </authorList>
    </citation>
    <scope>NUCLEOTIDE SEQUENCE [LARGE SCALE GENOMIC DNA]</scope>
    <source>
        <strain evidence="6 7">17J42-9</strain>
    </source>
</reference>
<evidence type="ECO:0000256" key="3">
    <source>
        <dbReference type="PROSITE-ProRule" id="PRU00169"/>
    </source>
</evidence>
<gene>
    <name evidence="6" type="ORF">EWM59_03230</name>
</gene>
<dbReference type="RefSeq" id="WP_130019507.1">
    <property type="nucleotide sequence ID" value="NZ_SEWF01000003.1"/>
</dbReference>
<evidence type="ECO:0000259" key="4">
    <source>
        <dbReference type="PROSITE" id="PS50043"/>
    </source>
</evidence>
<dbReference type="InterPro" id="IPR001789">
    <property type="entry name" value="Sig_transdc_resp-reg_receiver"/>
</dbReference>
<dbReference type="InterPro" id="IPR011006">
    <property type="entry name" value="CheY-like_superfamily"/>
</dbReference>
<dbReference type="GO" id="GO:0003677">
    <property type="term" value="F:DNA binding"/>
    <property type="evidence" value="ECO:0007669"/>
    <property type="project" value="UniProtKB-KW"/>
</dbReference>
<evidence type="ECO:0000313" key="6">
    <source>
        <dbReference type="EMBL" id="RYU97311.1"/>
    </source>
</evidence>
<keyword evidence="1 3" id="KW-0597">Phosphoprotein</keyword>
<evidence type="ECO:0000313" key="7">
    <source>
        <dbReference type="Proteomes" id="UP000293162"/>
    </source>
</evidence>
<dbReference type="InterPro" id="IPR039420">
    <property type="entry name" value="WalR-like"/>
</dbReference>
<name>A0A4Q5M4M7_9BACT</name>
<feature type="modified residue" description="4-aspartylphosphate" evidence="3">
    <location>
        <position position="54"/>
    </location>
</feature>
<dbReference type="PRINTS" id="PR00038">
    <property type="entry name" value="HTHLUXR"/>
</dbReference>
<dbReference type="SUPFAM" id="SSF52172">
    <property type="entry name" value="CheY-like"/>
    <property type="match status" value="1"/>
</dbReference>
<dbReference type="Pfam" id="PF00072">
    <property type="entry name" value="Response_reg"/>
    <property type="match status" value="1"/>
</dbReference>
<sequence>MTRVAIYEDNARLSDLVVMMLENTDGFLVTGVHLNCLNVLDDIKHENPDVIVMDIDMPEANGLDGVLKVKQTKKEIKVLMHTVFDDDKRLFECLKRGADGYILKRDSATMLIQAIKDVESGGAPMSPAVARQVLQAFHQTESPKEYDLTEREREILQLLSYGNSYKLIAASTKISIETVRRHLQHIYQKLHVQSATEAVSKAFREKLVK</sequence>
<dbReference type="Pfam" id="PF00196">
    <property type="entry name" value="GerE"/>
    <property type="match status" value="1"/>
</dbReference>